<gene>
    <name evidence="1" type="ORF">CBER1_02282</name>
</gene>
<evidence type="ECO:0000313" key="1">
    <source>
        <dbReference type="EMBL" id="PPJ56949.1"/>
    </source>
</evidence>
<proteinExistence type="predicted"/>
<comment type="caution">
    <text evidence="1">The sequence shown here is derived from an EMBL/GenBank/DDBJ whole genome shotgun (WGS) entry which is preliminary data.</text>
</comment>
<dbReference type="EMBL" id="PNEN01000504">
    <property type="protein sequence ID" value="PPJ56949.1"/>
    <property type="molecule type" value="Genomic_DNA"/>
</dbReference>
<accession>A0A2S6CB43</accession>
<organism evidence="1 2">
    <name type="scientific">Cercospora berteroae</name>
    <dbReference type="NCBI Taxonomy" id="357750"/>
    <lineage>
        <taxon>Eukaryota</taxon>
        <taxon>Fungi</taxon>
        <taxon>Dikarya</taxon>
        <taxon>Ascomycota</taxon>
        <taxon>Pezizomycotina</taxon>
        <taxon>Dothideomycetes</taxon>
        <taxon>Dothideomycetidae</taxon>
        <taxon>Mycosphaerellales</taxon>
        <taxon>Mycosphaerellaceae</taxon>
        <taxon>Cercospora</taxon>
    </lineage>
</organism>
<evidence type="ECO:0000313" key="2">
    <source>
        <dbReference type="Proteomes" id="UP000237631"/>
    </source>
</evidence>
<name>A0A2S6CB43_9PEZI</name>
<evidence type="ECO:0008006" key="3">
    <source>
        <dbReference type="Google" id="ProtNLM"/>
    </source>
</evidence>
<dbReference type="OrthoDB" id="4767016at2759"/>
<dbReference type="AlphaFoldDB" id="A0A2S6CB43"/>
<reference evidence="2" key="1">
    <citation type="journal article" date="2017" name="bioRxiv">
        <title>Conservation of a gene cluster reveals novel cercosporin biosynthetic mechanisms and extends production to the genus Colletotrichum.</title>
        <authorList>
            <person name="de Jonge R."/>
            <person name="Ebert M.K."/>
            <person name="Huitt-Roehl C.R."/>
            <person name="Pal P."/>
            <person name="Suttle J.C."/>
            <person name="Spanner R.E."/>
            <person name="Neubauer J.D."/>
            <person name="Jurick W.M.II."/>
            <person name="Stott K.A."/>
            <person name="Secor G.A."/>
            <person name="Thomma B.P.H.J."/>
            <person name="Van de Peer Y."/>
            <person name="Townsend C.A."/>
            <person name="Bolton M.D."/>
        </authorList>
    </citation>
    <scope>NUCLEOTIDE SEQUENCE [LARGE SCALE GENOMIC DNA]</scope>
    <source>
        <strain evidence="2">CBS538.71</strain>
    </source>
</reference>
<dbReference type="Proteomes" id="UP000237631">
    <property type="component" value="Unassembled WGS sequence"/>
</dbReference>
<keyword evidence="2" id="KW-1185">Reference proteome</keyword>
<sequence length="322" mass="36041">MDPISAASGILKTVGTYQTFLNRVRKSLSYLKDATLELEIYGEILSEISNFALQSDSLPKSAQICMQLCIQRIGYVEKYLQGEKDSVFRAALRSHEALESSLKGLKNCIMLLRNTVMDSITHTLLREQREARGEASIHGGACFNVVLNDGELNEEELAKITQTISSGLELIDQKTINDGVTINLALGRHRSASKTETRDRDIDRFRQEFHAVQARSAADPFTRAVHIVPKDHARLHEVVMAKFDTQSTPNWISTEIIERLDMIEETAPYDGPDYQSATGEPMIALGVISLQWYDLDIAKSRYTSFIVTTNDAHLTLSLVGNY</sequence>
<protein>
    <recommendedName>
        <fullName evidence="3">Fungal N-terminal domain-containing protein</fullName>
    </recommendedName>
</protein>